<keyword evidence="1" id="KW-0540">Nuclease</keyword>
<evidence type="ECO:0000256" key="1">
    <source>
        <dbReference type="ARBA" id="ARBA00022722"/>
    </source>
</evidence>
<dbReference type="InterPro" id="IPR007346">
    <property type="entry name" value="Endonuclease-I"/>
</dbReference>
<dbReference type="EMBL" id="BONY01000024">
    <property type="protein sequence ID" value="GIH06115.1"/>
    <property type="molecule type" value="Genomic_DNA"/>
</dbReference>
<reference evidence="5" key="1">
    <citation type="submission" date="2021-01" db="EMBL/GenBank/DDBJ databases">
        <title>Whole genome shotgun sequence of Rhizocola hellebori NBRC 109834.</title>
        <authorList>
            <person name="Komaki H."/>
            <person name="Tamura T."/>
        </authorList>
    </citation>
    <scope>NUCLEOTIDE SEQUENCE</scope>
    <source>
        <strain evidence="5">NBRC 109834</strain>
    </source>
</reference>
<evidence type="ECO:0000313" key="5">
    <source>
        <dbReference type="EMBL" id="GIH06115.1"/>
    </source>
</evidence>
<dbReference type="PANTHER" id="PTHR33607">
    <property type="entry name" value="ENDONUCLEASE-1"/>
    <property type="match status" value="1"/>
</dbReference>
<sequence>MDASPADGVPTMWRTGKLALALTLTLTAAGITVVATSIPAAAVDLSVSQAIATQDGRSASVIGYVVGQPIADTTVLRSGFTGDTALALADSASETSTARMLYVQITAGFRASFGLQTNPSLMGRRLVVAGQLTPYFTPHSGLKSPTSMSLAGTTPPTSPAPTPTGPIEAYYAGAAGKTGTALRTALHNIIRVQTAISYDQVWNALKDTDQDPNNSNNVILLYSGRSQSKATNGGGVNDWNREHVWAKSHGDFGTATGPGTDVHHLRPEDVTVNSARGNKDFDIGGSPVSEAPGCLTDSDSFEPRSAVKGDVARMIMYMAIRYEGDDAWPNLELNNVVGNGSAPRMGRLSVLMQWHQQDPPDSFERRRNDRIYAAWQHNRNPFIDHPEWAASIWG</sequence>
<feature type="domain" description="Endonuclease YhcR N-terminal" evidence="4">
    <location>
        <begin position="45"/>
        <end position="150"/>
    </location>
</feature>
<keyword evidence="6" id="KW-1185">Reference proteome</keyword>
<dbReference type="GO" id="GO:0004518">
    <property type="term" value="F:nuclease activity"/>
    <property type="evidence" value="ECO:0007669"/>
    <property type="project" value="UniProtKB-KW"/>
</dbReference>
<dbReference type="PANTHER" id="PTHR33607:SF2">
    <property type="entry name" value="ENDONUCLEASE-1"/>
    <property type="match status" value="1"/>
</dbReference>
<dbReference type="InterPro" id="IPR044925">
    <property type="entry name" value="His-Me_finger_sf"/>
</dbReference>
<dbReference type="Pfam" id="PF19886">
    <property type="entry name" value="DUF6359"/>
    <property type="match status" value="1"/>
</dbReference>
<protein>
    <recommendedName>
        <fullName evidence="4">Endonuclease YhcR N-terminal domain-containing protein</fullName>
    </recommendedName>
</protein>
<dbReference type="AlphaFoldDB" id="A0A8J3VH41"/>
<accession>A0A8J3VH41</accession>
<evidence type="ECO:0000259" key="4">
    <source>
        <dbReference type="Pfam" id="PF19886"/>
    </source>
</evidence>
<gene>
    <name evidence="5" type="ORF">Rhe02_41820</name>
</gene>
<evidence type="ECO:0000256" key="3">
    <source>
        <dbReference type="SAM" id="MobiDB-lite"/>
    </source>
</evidence>
<organism evidence="5 6">
    <name type="scientific">Rhizocola hellebori</name>
    <dbReference type="NCBI Taxonomy" id="1392758"/>
    <lineage>
        <taxon>Bacteria</taxon>
        <taxon>Bacillati</taxon>
        <taxon>Actinomycetota</taxon>
        <taxon>Actinomycetes</taxon>
        <taxon>Micromonosporales</taxon>
        <taxon>Micromonosporaceae</taxon>
        <taxon>Rhizocola</taxon>
    </lineage>
</organism>
<dbReference type="SUPFAM" id="SSF54060">
    <property type="entry name" value="His-Me finger endonucleases"/>
    <property type="match status" value="1"/>
</dbReference>
<feature type="region of interest" description="Disordered" evidence="3">
    <location>
        <begin position="142"/>
        <end position="161"/>
    </location>
</feature>
<dbReference type="Pfam" id="PF04231">
    <property type="entry name" value="Endonuclease_1"/>
    <property type="match status" value="1"/>
</dbReference>
<evidence type="ECO:0000256" key="2">
    <source>
        <dbReference type="ARBA" id="ARBA00022801"/>
    </source>
</evidence>
<comment type="caution">
    <text evidence="5">The sequence shown here is derived from an EMBL/GenBank/DDBJ whole genome shotgun (WGS) entry which is preliminary data.</text>
</comment>
<dbReference type="GO" id="GO:0016787">
    <property type="term" value="F:hydrolase activity"/>
    <property type="evidence" value="ECO:0007669"/>
    <property type="project" value="UniProtKB-KW"/>
</dbReference>
<keyword evidence="2" id="KW-0378">Hydrolase</keyword>
<proteinExistence type="predicted"/>
<dbReference type="InterPro" id="IPR045939">
    <property type="entry name" value="YhcR_N"/>
</dbReference>
<dbReference type="Proteomes" id="UP000612899">
    <property type="component" value="Unassembled WGS sequence"/>
</dbReference>
<evidence type="ECO:0000313" key="6">
    <source>
        <dbReference type="Proteomes" id="UP000612899"/>
    </source>
</evidence>
<name>A0A8J3VH41_9ACTN</name>